<dbReference type="Gene3D" id="2.60.120.1160">
    <property type="match status" value="1"/>
</dbReference>
<evidence type="ECO:0000313" key="3">
    <source>
        <dbReference type="EMBL" id="KAI1881841.1"/>
    </source>
</evidence>
<dbReference type="Proteomes" id="UP000829685">
    <property type="component" value="Unassembled WGS sequence"/>
</dbReference>
<dbReference type="PANTHER" id="PTHR34612">
    <property type="entry name" value="GH131_N DOMAIN-CONTAINING PROTEIN"/>
    <property type="match status" value="1"/>
</dbReference>
<dbReference type="AlphaFoldDB" id="A0A9P9WZ61"/>
<organism evidence="3 4">
    <name type="scientific">Neoarthrinium moseri</name>
    <dbReference type="NCBI Taxonomy" id="1658444"/>
    <lineage>
        <taxon>Eukaryota</taxon>
        <taxon>Fungi</taxon>
        <taxon>Dikarya</taxon>
        <taxon>Ascomycota</taxon>
        <taxon>Pezizomycotina</taxon>
        <taxon>Sordariomycetes</taxon>
        <taxon>Xylariomycetidae</taxon>
        <taxon>Amphisphaeriales</taxon>
        <taxon>Apiosporaceae</taxon>
        <taxon>Neoarthrinium</taxon>
    </lineage>
</organism>
<comment type="caution">
    <text evidence="3">The sequence shown here is derived from an EMBL/GenBank/DDBJ whole genome shotgun (WGS) entry which is preliminary data.</text>
</comment>
<feature type="compositionally biased region" description="Low complexity" evidence="1">
    <location>
        <begin position="348"/>
        <end position="370"/>
    </location>
</feature>
<evidence type="ECO:0000256" key="1">
    <source>
        <dbReference type="SAM" id="MobiDB-lite"/>
    </source>
</evidence>
<keyword evidence="4" id="KW-1185">Reference proteome</keyword>
<feature type="compositionally biased region" description="Basic residues" evidence="1">
    <location>
        <begin position="371"/>
        <end position="385"/>
    </location>
</feature>
<gene>
    <name evidence="3" type="ORF">JX265_000667</name>
</gene>
<dbReference type="Pfam" id="PF18271">
    <property type="entry name" value="GH131_N"/>
    <property type="match status" value="1"/>
</dbReference>
<name>A0A9P9WZ61_9PEZI</name>
<protein>
    <recommendedName>
        <fullName evidence="2">Glycoside hydrolase 131 catalytic N-terminal domain-containing protein</fullName>
    </recommendedName>
</protein>
<dbReference type="EMBL" id="JAFIMR010000001">
    <property type="protein sequence ID" value="KAI1881841.1"/>
    <property type="molecule type" value="Genomic_DNA"/>
</dbReference>
<proteinExistence type="predicted"/>
<evidence type="ECO:0000313" key="4">
    <source>
        <dbReference type="Proteomes" id="UP000829685"/>
    </source>
</evidence>
<feature type="region of interest" description="Disordered" evidence="1">
    <location>
        <begin position="348"/>
        <end position="385"/>
    </location>
</feature>
<reference evidence="3" key="1">
    <citation type="submission" date="2021-03" db="EMBL/GenBank/DDBJ databases">
        <title>Revisited historic fungal species revealed as producer of novel bioactive compounds through whole genome sequencing and comparative genomics.</title>
        <authorList>
            <person name="Vignolle G.A."/>
            <person name="Hochenegger N."/>
            <person name="Mach R.L."/>
            <person name="Mach-Aigner A.R."/>
            <person name="Javad Rahimi M."/>
            <person name="Salim K.A."/>
            <person name="Chan C.M."/>
            <person name="Lim L.B.L."/>
            <person name="Cai F."/>
            <person name="Druzhinina I.S."/>
            <person name="U'Ren J.M."/>
            <person name="Derntl C."/>
        </authorList>
    </citation>
    <scope>NUCLEOTIDE SEQUENCE</scope>
    <source>
        <strain evidence="3">TUCIM 5799</strain>
    </source>
</reference>
<sequence>MKFSSQVSAAAILAKAASAGTVVWDGRFTDTSASDLSKWSWSNQVGAYQYYIHGTGDVAEYVNIGAEYANPADGSGLGVKISLTDTAYWNGQTMRRTELIPQTKDTAAISSGTLYYHFSIKRSDTNAPSVNREHQIAFFESHFTELKAGWLSGASGDSDASLRWFANSQSQWNVTWEADVWHNIAYEINFDANTVGFWHSTGSDALTQVVAPVSASVSSNGADWHLGALELPRDGYTDSDEDFFFSGVYIESGDLTTTFSGSSGSGNSGAAPSSTVAATSTVAASSVASNPTTLVTSTKATASAAASTSSAVESAVTTAVASPTSIATQVTSSAAASAVTTETLPVTTSALPSAASSSSTAPASSSSAKPCKSKKRKARQARRLP</sequence>
<dbReference type="InterPro" id="IPR041524">
    <property type="entry name" value="GH131_N"/>
</dbReference>
<evidence type="ECO:0000259" key="2">
    <source>
        <dbReference type="Pfam" id="PF18271"/>
    </source>
</evidence>
<feature type="domain" description="Glycoside hydrolase 131 catalytic N-terminal" evidence="2">
    <location>
        <begin position="22"/>
        <end position="254"/>
    </location>
</feature>
<accession>A0A9P9WZ61</accession>
<dbReference type="PANTHER" id="PTHR34612:SF6">
    <property type="entry name" value="GLYCOSIDE HYDROLASE 131 CATALYTIC N-TERMINAL DOMAIN-CONTAINING PROTEIN"/>
    <property type="match status" value="1"/>
</dbReference>